<evidence type="ECO:0000259" key="2">
    <source>
        <dbReference type="Pfam" id="PF20239"/>
    </source>
</evidence>
<organism evidence="3 4">
    <name type="scientific">Agaribacillus aureus</name>
    <dbReference type="NCBI Taxonomy" id="3051825"/>
    <lineage>
        <taxon>Bacteria</taxon>
        <taxon>Pseudomonadati</taxon>
        <taxon>Bacteroidota</taxon>
        <taxon>Cytophagia</taxon>
        <taxon>Cytophagales</taxon>
        <taxon>Splendidivirgaceae</taxon>
        <taxon>Agaribacillus</taxon>
    </lineage>
</organism>
<protein>
    <submittedName>
        <fullName evidence="3">Sigma factor</fullName>
    </submittedName>
</protein>
<dbReference type="InterPro" id="IPR007627">
    <property type="entry name" value="RNA_pol_sigma70_r2"/>
</dbReference>
<evidence type="ECO:0000313" key="4">
    <source>
        <dbReference type="Proteomes" id="UP001172083"/>
    </source>
</evidence>
<dbReference type="EMBL" id="JAUJEB010000001">
    <property type="protein sequence ID" value="MDN5212206.1"/>
    <property type="molecule type" value="Genomic_DNA"/>
</dbReference>
<sequence length="430" mass="49036">MEKDENISPQEKIGHLFRELSGKMTAALSHFFGLQHLEFVEDVVQETFYAALKTWPTHFPANPQAWLFKVAKNKAINLIKRNHHIRDHLIKKYWNLHHENDLFSIMDGAFDEGIIHDNQFRLLIAGSHATVNSRNQIIFILKTLGGFGTSEIANALIMNTEAVAKNYQRTVKALKEKGIGLEDVSVRETRAKLDLVHKVIYLLFNEGYKASSGPHLLKEELCFEAIRLAKILLQAHCFNPATNALLSLMYFNLARFQGRVGQMGELILLKDQDRKLWDKQLIGIGFQYFSESMTGENLTSFHIEAAIASLHCISSDYKSTDWSKLLFYHDKLVALNPSPVTHLNRIVVLKMIKGPGFALKQLLENEHLQTPKKNYLYFAVKGQLLEEQHMFSDAVADYEAALSLAENQSEKRFLSQRLEQCKINAQAGNK</sequence>
<feature type="domain" description="RNA polymerase sigma-70 region 2" evidence="1">
    <location>
        <begin position="25"/>
        <end position="82"/>
    </location>
</feature>
<dbReference type="PANTHER" id="PTHR47756">
    <property type="entry name" value="BLL6612 PROTEIN-RELATED"/>
    <property type="match status" value="1"/>
</dbReference>
<evidence type="ECO:0000259" key="1">
    <source>
        <dbReference type="Pfam" id="PF04542"/>
    </source>
</evidence>
<dbReference type="InterPro" id="IPR046531">
    <property type="entry name" value="DUF6596"/>
</dbReference>
<reference evidence="3" key="1">
    <citation type="submission" date="2023-06" db="EMBL/GenBank/DDBJ databases">
        <title>Genomic of Agaribacillus aureum.</title>
        <authorList>
            <person name="Wang G."/>
        </authorList>
    </citation>
    <scope>NUCLEOTIDE SEQUENCE</scope>
    <source>
        <strain evidence="3">BMA12</strain>
    </source>
</reference>
<dbReference type="Pfam" id="PF20239">
    <property type="entry name" value="DUF6596"/>
    <property type="match status" value="1"/>
</dbReference>
<dbReference type="Proteomes" id="UP001172083">
    <property type="component" value="Unassembled WGS sequence"/>
</dbReference>
<comment type="caution">
    <text evidence="3">The sequence shown here is derived from an EMBL/GenBank/DDBJ whole genome shotgun (WGS) entry which is preliminary data.</text>
</comment>
<dbReference type="SUPFAM" id="SSF88946">
    <property type="entry name" value="Sigma2 domain of RNA polymerase sigma factors"/>
    <property type="match status" value="1"/>
</dbReference>
<keyword evidence="4" id="KW-1185">Reference proteome</keyword>
<gene>
    <name evidence="3" type="ORF">QQ020_09095</name>
</gene>
<feature type="domain" description="DUF6596" evidence="2">
    <location>
        <begin position="193"/>
        <end position="292"/>
    </location>
</feature>
<dbReference type="InterPro" id="IPR013325">
    <property type="entry name" value="RNA_pol_sigma_r2"/>
</dbReference>
<proteinExistence type="predicted"/>
<dbReference type="PANTHER" id="PTHR47756:SF2">
    <property type="entry name" value="BLL6612 PROTEIN"/>
    <property type="match status" value="1"/>
</dbReference>
<accession>A0ABT8L4M9</accession>
<dbReference type="Pfam" id="PF04542">
    <property type="entry name" value="Sigma70_r2"/>
    <property type="match status" value="1"/>
</dbReference>
<dbReference type="Gene3D" id="1.10.1740.10">
    <property type="match status" value="1"/>
</dbReference>
<dbReference type="RefSeq" id="WP_346757528.1">
    <property type="nucleotide sequence ID" value="NZ_JAUJEB010000001.1"/>
</dbReference>
<name>A0ABT8L4M9_9BACT</name>
<evidence type="ECO:0000313" key="3">
    <source>
        <dbReference type="EMBL" id="MDN5212206.1"/>
    </source>
</evidence>